<name>A0AAN7QKR8_9COLE</name>
<sequence length="73" mass="8314">MQKASKTETTTEIDAVRKKRTHNQHSINQDKFDQRSSCTSKTKKIFNCSKCGKNHDINNCPAFEISTGIKINK</sequence>
<evidence type="ECO:0000313" key="2">
    <source>
        <dbReference type="EMBL" id="KAK4882768.1"/>
    </source>
</evidence>
<gene>
    <name evidence="2" type="ORF">RN001_006087</name>
</gene>
<accession>A0AAN7QKR8</accession>
<evidence type="ECO:0000256" key="1">
    <source>
        <dbReference type="SAM" id="MobiDB-lite"/>
    </source>
</evidence>
<proteinExistence type="predicted"/>
<dbReference type="Proteomes" id="UP001353858">
    <property type="component" value="Unassembled WGS sequence"/>
</dbReference>
<dbReference type="AlphaFoldDB" id="A0AAN7QKR8"/>
<dbReference type="EMBL" id="JARPUR010000002">
    <property type="protein sequence ID" value="KAK4882768.1"/>
    <property type="molecule type" value="Genomic_DNA"/>
</dbReference>
<comment type="caution">
    <text evidence="2">The sequence shown here is derived from an EMBL/GenBank/DDBJ whole genome shotgun (WGS) entry which is preliminary data.</text>
</comment>
<evidence type="ECO:0000313" key="3">
    <source>
        <dbReference type="Proteomes" id="UP001353858"/>
    </source>
</evidence>
<protein>
    <submittedName>
        <fullName evidence="2">Uncharacterized protein</fullName>
    </submittedName>
</protein>
<reference evidence="3" key="1">
    <citation type="submission" date="2023-01" db="EMBL/GenBank/DDBJ databases">
        <title>Key to firefly adult light organ development and bioluminescence: homeobox transcription factors regulate luciferase expression and transportation to peroxisome.</title>
        <authorList>
            <person name="Fu X."/>
        </authorList>
    </citation>
    <scope>NUCLEOTIDE SEQUENCE [LARGE SCALE GENOMIC DNA]</scope>
</reference>
<feature type="region of interest" description="Disordered" evidence="1">
    <location>
        <begin position="1"/>
        <end position="36"/>
    </location>
</feature>
<organism evidence="2 3">
    <name type="scientific">Aquatica leii</name>
    <dbReference type="NCBI Taxonomy" id="1421715"/>
    <lineage>
        <taxon>Eukaryota</taxon>
        <taxon>Metazoa</taxon>
        <taxon>Ecdysozoa</taxon>
        <taxon>Arthropoda</taxon>
        <taxon>Hexapoda</taxon>
        <taxon>Insecta</taxon>
        <taxon>Pterygota</taxon>
        <taxon>Neoptera</taxon>
        <taxon>Endopterygota</taxon>
        <taxon>Coleoptera</taxon>
        <taxon>Polyphaga</taxon>
        <taxon>Elateriformia</taxon>
        <taxon>Elateroidea</taxon>
        <taxon>Lampyridae</taxon>
        <taxon>Luciolinae</taxon>
        <taxon>Aquatica</taxon>
    </lineage>
</organism>
<keyword evidence="3" id="KW-1185">Reference proteome</keyword>